<proteinExistence type="predicted"/>
<reference evidence="1 2" key="1">
    <citation type="submission" date="2019-09" db="EMBL/GenBank/DDBJ databases">
        <title>Chitinophaga ginsengihumi sp. nov., isolated from soil of ginseng rhizosphere.</title>
        <authorList>
            <person name="Lee J."/>
        </authorList>
    </citation>
    <scope>NUCLEOTIDE SEQUENCE [LARGE SCALE GENOMIC DNA]</scope>
    <source>
        <strain evidence="1 2">BN140078</strain>
    </source>
</reference>
<dbReference type="EMBL" id="VUOC01000002">
    <property type="protein sequence ID" value="KAA2243502.1"/>
    <property type="molecule type" value="Genomic_DNA"/>
</dbReference>
<accession>A0A5B2VYW7</accession>
<comment type="caution">
    <text evidence="1">The sequence shown here is derived from an EMBL/GenBank/DDBJ whole genome shotgun (WGS) entry which is preliminary data.</text>
</comment>
<dbReference type="RefSeq" id="WP_149838377.1">
    <property type="nucleotide sequence ID" value="NZ_VUOC01000002.1"/>
</dbReference>
<keyword evidence="2" id="KW-1185">Reference proteome</keyword>
<reference evidence="1 2" key="2">
    <citation type="submission" date="2019-09" db="EMBL/GenBank/DDBJ databases">
        <authorList>
            <person name="Jin C."/>
        </authorList>
    </citation>
    <scope>NUCLEOTIDE SEQUENCE [LARGE SCALE GENOMIC DNA]</scope>
    <source>
        <strain evidence="1 2">BN140078</strain>
    </source>
</reference>
<organism evidence="1 2">
    <name type="scientific">Chitinophaga agrisoli</name>
    <dbReference type="NCBI Taxonomy" id="2607653"/>
    <lineage>
        <taxon>Bacteria</taxon>
        <taxon>Pseudomonadati</taxon>
        <taxon>Bacteroidota</taxon>
        <taxon>Chitinophagia</taxon>
        <taxon>Chitinophagales</taxon>
        <taxon>Chitinophagaceae</taxon>
        <taxon>Chitinophaga</taxon>
    </lineage>
</organism>
<gene>
    <name evidence="1" type="ORF">F0L74_13495</name>
</gene>
<dbReference type="Proteomes" id="UP000324611">
    <property type="component" value="Unassembled WGS sequence"/>
</dbReference>
<dbReference type="AlphaFoldDB" id="A0A5B2VYW7"/>
<name>A0A5B2VYW7_9BACT</name>
<protein>
    <submittedName>
        <fullName evidence="1">Uncharacterized protein</fullName>
    </submittedName>
</protein>
<evidence type="ECO:0000313" key="1">
    <source>
        <dbReference type="EMBL" id="KAA2243502.1"/>
    </source>
</evidence>
<evidence type="ECO:0000313" key="2">
    <source>
        <dbReference type="Proteomes" id="UP000324611"/>
    </source>
</evidence>
<sequence>MKEKLKLAPVSVEWQASAYGINIEGAEADTLVAGTIVKLADGMQKRVSISFPSFAEIRFFNFNFGEHHYNEYEIKGPDGNFLEDAFDWKQFDPLFQEKGICPNPYFYEVVNTTWFEEKDLYKPLAARGFKHFLLVGYDSYLEILALDDIRYSLEDA</sequence>